<gene>
    <name evidence="1" type="ORF">CUJ84_pRLN4000117</name>
</gene>
<protein>
    <submittedName>
        <fullName evidence="1">Uncharacterized protein</fullName>
    </submittedName>
</protein>
<sequence>MGFREPSGRARAPLSLLPVNRSALQSSCAIPHDVDDGSIAGRACKRMLINGLIWDSFEWKATLVGDMYTRLVHHRARIATTSQLGEALAYIASASLQ</sequence>
<evidence type="ECO:0000313" key="1">
    <source>
        <dbReference type="EMBL" id="AUW47827.1"/>
    </source>
</evidence>
<reference evidence="1 2" key="1">
    <citation type="submission" date="2017-11" db="EMBL/GenBank/DDBJ databases">
        <title>Complete genome of Rhizobium leguminosarum Norway, an ineffective micro-symbiont.</title>
        <authorList>
            <person name="Hoffrichter A."/>
            <person name="Liang J."/>
            <person name="Brachmann A."/>
            <person name="Marin M."/>
        </authorList>
    </citation>
    <scope>NUCLEOTIDE SEQUENCE [LARGE SCALE GENOMIC DNA]</scope>
    <source>
        <strain evidence="1 2">Norway</strain>
        <plasmid evidence="2">Plasmid prln4</plasmid>
    </source>
</reference>
<dbReference type="EMBL" id="CP025016">
    <property type="protein sequence ID" value="AUW47827.1"/>
    <property type="molecule type" value="Genomic_DNA"/>
</dbReference>
<organism evidence="1 2">
    <name type="scientific">Rhizobium leguminosarum</name>
    <dbReference type="NCBI Taxonomy" id="384"/>
    <lineage>
        <taxon>Bacteria</taxon>
        <taxon>Pseudomonadati</taxon>
        <taxon>Pseudomonadota</taxon>
        <taxon>Alphaproteobacteria</taxon>
        <taxon>Hyphomicrobiales</taxon>
        <taxon>Rhizobiaceae</taxon>
        <taxon>Rhizobium/Agrobacterium group</taxon>
        <taxon>Rhizobium</taxon>
    </lineage>
</organism>
<proteinExistence type="predicted"/>
<keyword evidence="1" id="KW-0614">Plasmid</keyword>
<name>A0A2K9ZHS9_RHILE</name>
<evidence type="ECO:0000313" key="2">
    <source>
        <dbReference type="Proteomes" id="UP000238523"/>
    </source>
</evidence>
<geneLocation type="plasmid" evidence="2">
    <name>prln4</name>
</geneLocation>
<dbReference type="AlphaFoldDB" id="A0A2K9ZHS9"/>
<accession>A0A2K9ZHS9</accession>
<dbReference type="Proteomes" id="UP000238523">
    <property type="component" value="Plasmid pRLN4"/>
</dbReference>